<dbReference type="EMBL" id="JAHBOM010000014">
    <property type="protein sequence ID" value="MBU8825025.1"/>
    <property type="molecule type" value="Genomic_DNA"/>
</dbReference>
<evidence type="ECO:0000256" key="1">
    <source>
        <dbReference type="SAM" id="MobiDB-lite"/>
    </source>
</evidence>
<name>A0ABS6HSX4_MYCGD</name>
<evidence type="ECO:0000313" key="2">
    <source>
        <dbReference type="EMBL" id="MBU8825025.1"/>
    </source>
</evidence>
<feature type="region of interest" description="Disordered" evidence="1">
    <location>
        <begin position="63"/>
        <end position="94"/>
    </location>
</feature>
<evidence type="ECO:0000313" key="3">
    <source>
        <dbReference type="Proteomes" id="UP000696413"/>
    </source>
</evidence>
<proteinExistence type="predicted"/>
<comment type="caution">
    <text evidence="2">The sequence shown here is derived from an EMBL/GenBank/DDBJ whole genome shotgun (WGS) entry which is preliminary data.</text>
</comment>
<gene>
    <name evidence="2" type="ORF">KL859_19400</name>
</gene>
<organism evidence="2 3">
    <name type="scientific">Mycolicibacterium goodii</name>
    <name type="common">Mycobacterium goodii</name>
    <dbReference type="NCBI Taxonomy" id="134601"/>
    <lineage>
        <taxon>Bacteria</taxon>
        <taxon>Bacillati</taxon>
        <taxon>Actinomycetota</taxon>
        <taxon>Actinomycetes</taxon>
        <taxon>Mycobacteriales</taxon>
        <taxon>Mycobacteriaceae</taxon>
        <taxon>Mycolicibacterium</taxon>
    </lineage>
</organism>
<evidence type="ECO:0008006" key="4">
    <source>
        <dbReference type="Google" id="ProtNLM"/>
    </source>
</evidence>
<sequence length="194" mass="20619">MMAPNTPFSSSDDDWGDSSAFDNAYADDATSDLSVFDVHSPAGDEPDAGFDALDEYVAAESFDDDAGHLDAVATPPAQESDEDDPGPLFSATNPPGTITVTAYLSGWLQRIDLAPSVVNMAESQLAHEVAELAEIATKKAAAGRYVFLLYATVQEIGDSPDVRDMLKETLGLPTPEEAAEAEAAYARRYARDGH</sequence>
<keyword evidence="3" id="KW-1185">Reference proteome</keyword>
<dbReference type="Proteomes" id="UP000696413">
    <property type="component" value="Unassembled WGS sequence"/>
</dbReference>
<feature type="region of interest" description="Disordered" evidence="1">
    <location>
        <begin position="1"/>
        <end position="23"/>
    </location>
</feature>
<reference evidence="2 3" key="1">
    <citation type="submission" date="2021-05" db="EMBL/GenBank/DDBJ databases">
        <title>Draft Genome Sequences of Clinical Respiratory Isolates of Mycobacterium goodii Recovered in Ireland.</title>
        <authorList>
            <person name="Flanagan P.R."/>
            <person name="Mok S."/>
            <person name="Roycroft E."/>
            <person name="Rogers T.R."/>
            <person name="Fitzgibbon M."/>
        </authorList>
    </citation>
    <scope>NUCLEOTIDE SEQUENCE [LARGE SCALE GENOMIC DNA]</scope>
    <source>
        <strain evidence="2 3">14IE55</strain>
    </source>
</reference>
<protein>
    <recommendedName>
        <fullName evidence="4">ESX-1 secretion-associated protein EspH</fullName>
    </recommendedName>
</protein>
<accession>A0ABS6HSX4</accession>